<name>A0A8T7M7E9_9CHLR</name>
<dbReference type="AlphaFoldDB" id="A0A8T7M7E9"/>
<proteinExistence type="predicted"/>
<dbReference type="GO" id="GO:0006310">
    <property type="term" value="P:DNA recombination"/>
    <property type="evidence" value="ECO:0007669"/>
    <property type="project" value="InterPro"/>
</dbReference>
<dbReference type="InterPro" id="IPR036614">
    <property type="entry name" value="RusA-like_sf"/>
</dbReference>
<evidence type="ECO:0000313" key="2">
    <source>
        <dbReference type="EMBL" id="WJW69919.1"/>
    </source>
</evidence>
<dbReference type="Pfam" id="PF05866">
    <property type="entry name" value="RusA"/>
    <property type="match status" value="1"/>
</dbReference>
<dbReference type="EMBL" id="CP128400">
    <property type="protein sequence ID" value="WJW69919.1"/>
    <property type="molecule type" value="Genomic_DNA"/>
</dbReference>
<reference evidence="2" key="2">
    <citation type="journal article" date="2024" name="Nature">
        <title>Anoxygenic phototroph of the Chloroflexota uses a type I reaction centre.</title>
        <authorList>
            <person name="Tsuji J.M."/>
            <person name="Shaw N.A."/>
            <person name="Nagashima S."/>
            <person name="Venkiteswaran J.J."/>
            <person name="Schiff S.L."/>
            <person name="Watanabe T."/>
            <person name="Fukui M."/>
            <person name="Hanada S."/>
            <person name="Tank M."/>
            <person name="Neufeld J.D."/>
        </authorList>
    </citation>
    <scope>NUCLEOTIDE SEQUENCE</scope>
    <source>
        <strain evidence="2">L227-S17</strain>
    </source>
</reference>
<protein>
    <submittedName>
        <fullName evidence="1">RusA family crossover junction endodeoxyribonuclease</fullName>
    </submittedName>
</protein>
<dbReference type="Proteomes" id="UP000521676">
    <property type="component" value="Unassembled WGS sequence"/>
</dbReference>
<gene>
    <name evidence="1" type="ORF">HXX08_19335</name>
    <name evidence="2" type="ORF">OZ401_003549</name>
</gene>
<evidence type="ECO:0000313" key="3">
    <source>
        <dbReference type="Proteomes" id="UP000521676"/>
    </source>
</evidence>
<dbReference type="EMBL" id="JACATZ010000003">
    <property type="protein sequence ID" value="NWJ48014.1"/>
    <property type="molecule type" value="Genomic_DNA"/>
</dbReference>
<dbReference type="GO" id="GO:0000287">
    <property type="term" value="F:magnesium ion binding"/>
    <property type="evidence" value="ECO:0007669"/>
    <property type="project" value="InterPro"/>
</dbReference>
<sequence length="164" mass="19009">MIKKSKESGNTRGNKLPTLEITLPLPPSINVQYATVEGKRTLTETARKWKRQVERRVEQMEEEEVLTDEMLTAFTQNYLSVFMQFFFPSPHRRDLDGGLKIALDALCEALHLNDNRVVEIHLQKRIDPLDPRVEVFLEGVNDWVFDEQYVLLEDNPAQVKKVGN</sequence>
<dbReference type="SUPFAM" id="SSF103084">
    <property type="entry name" value="Holliday junction resolvase RusA"/>
    <property type="match status" value="1"/>
</dbReference>
<dbReference type="Proteomes" id="UP001431572">
    <property type="component" value="Chromosome 2"/>
</dbReference>
<organism evidence="1 3">
    <name type="scientific">Candidatus Chlorohelix allophototropha</name>
    <dbReference type="NCBI Taxonomy" id="3003348"/>
    <lineage>
        <taxon>Bacteria</taxon>
        <taxon>Bacillati</taxon>
        <taxon>Chloroflexota</taxon>
        <taxon>Chloroflexia</taxon>
        <taxon>Candidatus Chloroheliales</taxon>
        <taxon>Candidatus Chloroheliaceae</taxon>
        <taxon>Candidatus Chlorohelix</taxon>
    </lineage>
</organism>
<evidence type="ECO:0000313" key="4">
    <source>
        <dbReference type="Proteomes" id="UP001431572"/>
    </source>
</evidence>
<keyword evidence="4" id="KW-1185">Reference proteome</keyword>
<dbReference type="InterPro" id="IPR008822">
    <property type="entry name" value="Endonuclease_RusA-like"/>
</dbReference>
<reference evidence="1 3" key="1">
    <citation type="submission" date="2020-06" db="EMBL/GenBank/DDBJ databases">
        <title>Anoxygenic phototrophic Chloroflexota member uses a Type I reaction center.</title>
        <authorList>
            <person name="Tsuji J.M."/>
            <person name="Shaw N.A."/>
            <person name="Nagashima S."/>
            <person name="Venkiteswaran J."/>
            <person name="Schiff S.L."/>
            <person name="Hanada S."/>
            <person name="Tank M."/>
            <person name="Neufeld J.D."/>
        </authorList>
    </citation>
    <scope>NUCLEOTIDE SEQUENCE [LARGE SCALE GENOMIC DNA]</scope>
    <source>
        <strain evidence="1">L227-S17</strain>
    </source>
</reference>
<dbReference type="RefSeq" id="WP_341471793.1">
    <property type="nucleotide sequence ID" value="NZ_CP128400.1"/>
</dbReference>
<evidence type="ECO:0000313" key="1">
    <source>
        <dbReference type="EMBL" id="NWJ48014.1"/>
    </source>
</evidence>
<dbReference type="GO" id="GO:0006281">
    <property type="term" value="P:DNA repair"/>
    <property type="evidence" value="ECO:0007669"/>
    <property type="project" value="InterPro"/>
</dbReference>
<accession>A0A8T7M7E9</accession>
<dbReference type="Gene3D" id="3.30.1330.70">
    <property type="entry name" value="Holliday junction resolvase RusA"/>
    <property type="match status" value="1"/>
</dbReference>